<dbReference type="Proteomes" id="UP001633002">
    <property type="component" value="Unassembled WGS sequence"/>
</dbReference>
<evidence type="ECO:0000313" key="1">
    <source>
        <dbReference type="EMBL" id="KAL3693864.1"/>
    </source>
</evidence>
<evidence type="ECO:0000313" key="2">
    <source>
        <dbReference type="Proteomes" id="UP001633002"/>
    </source>
</evidence>
<comment type="caution">
    <text evidence="1">The sequence shown here is derived from an EMBL/GenBank/DDBJ whole genome shotgun (WGS) entry which is preliminary data.</text>
</comment>
<proteinExistence type="predicted"/>
<protein>
    <submittedName>
        <fullName evidence="1">Uncharacterized protein</fullName>
    </submittedName>
</protein>
<accession>A0ABD3HTA2</accession>
<name>A0ABD3HTA2_9MARC</name>
<keyword evidence="2" id="KW-1185">Reference proteome</keyword>
<dbReference type="EMBL" id="JBJQOH010000003">
    <property type="protein sequence ID" value="KAL3693864.1"/>
    <property type="molecule type" value="Genomic_DNA"/>
</dbReference>
<organism evidence="1 2">
    <name type="scientific">Riccia sorocarpa</name>
    <dbReference type="NCBI Taxonomy" id="122646"/>
    <lineage>
        <taxon>Eukaryota</taxon>
        <taxon>Viridiplantae</taxon>
        <taxon>Streptophyta</taxon>
        <taxon>Embryophyta</taxon>
        <taxon>Marchantiophyta</taxon>
        <taxon>Marchantiopsida</taxon>
        <taxon>Marchantiidae</taxon>
        <taxon>Marchantiales</taxon>
        <taxon>Ricciaceae</taxon>
        <taxon>Riccia</taxon>
    </lineage>
</organism>
<gene>
    <name evidence="1" type="ORF">R1sor_007515</name>
</gene>
<reference evidence="1 2" key="1">
    <citation type="submission" date="2024-09" db="EMBL/GenBank/DDBJ databases">
        <title>Chromosome-scale assembly of Riccia sorocarpa.</title>
        <authorList>
            <person name="Paukszto L."/>
        </authorList>
    </citation>
    <scope>NUCLEOTIDE SEQUENCE [LARGE SCALE GENOMIC DNA]</scope>
    <source>
        <strain evidence="1">LP-2024</strain>
        <tissue evidence="1">Aerial parts of the thallus</tissue>
    </source>
</reference>
<dbReference type="AlphaFoldDB" id="A0ABD3HTA2"/>
<sequence length="224" mass="24981">MLTSYWEDGVLALCDARANILMIFGLSLSRYKSLKRMWRNFIWGTREDGSPKKSSLAWDIMQSSKLNGGVQILPLVDHSAAVKIRQVTKILEGDNVAWTGIAVCLRKTTLRNEELDTRRGAPTGSTFTAEGISDATTALKTMVGSRTQRRRVEQSMETYMAKTGSATGEFLVVAYPMARVLVRRQGQESANKPWAIPPLYCSCRNTRTLILELYKVERPVGTTG</sequence>